<comment type="caution">
    <text evidence="2">The sequence shown here is derived from an EMBL/GenBank/DDBJ whole genome shotgun (WGS) entry which is preliminary data.</text>
</comment>
<evidence type="ECO:0000313" key="3">
    <source>
        <dbReference type="Proteomes" id="UP000269271"/>
    </source>
</evidence>
<reference evidence="2 3" key="1">
    <citation type="submission" date="2018-08" db="EMBL/GenBank/DDBJ databases">
        <title>Comparative analysis of Burkholderia isolates from Puerto Rico.</title>
        <authorList>
            <person name="Hall C."/>
            <person name="Sahl J."/>
            <person name="Wagner D."/>
        </authorList>
    </citation>
    <scope>NUCLEOTIDE SEQUENCE [LARGE SCALE GENOMIC DNA]</scope>
    <source>
        <strain evidence="2 3">Bp9001</strain>
    </source>
</reference>
<dbReference type="GO" id="GO:0016757">
    <property type="term" value="F:glycosyltransferase activity"/>
    <property type="evidence" value="ECO:0007669"/>
    <property type="project" value="UniProtKB-KW"/>
</dbReference>
<dbReference type="RefSeq" id="WP_124616308.1">
    <property type="nucleotide sequence ID" value="NZ_JAPQZI010000039.1"/>
</dbReference>
<keyword evidence="2" id="KW-0808">Transferase</keyword>
<dbReference type="PANTHER" id="PTHR43179:SF7">
    <property type="entry name" value="RHAMNOSYLTRANSFERASE WBBL"/>
    <property type="match status" value="1"/>
</dbReference>
<evidence type="ECO:0000259" key="1">
    <source>
        <dbReference type="Pfam" id="PF00535"/>
    </source>
</evidence>
<organism evidence="2 3">
    <name type="scientific">Burkholderia contaminans</name>
    <dbReference type="NCBI Taxonomy" id="488447"/>
    <lineage>
        <taxon>Bacteria</taxon>
        <taxon>Pseudomonadati</taxon>
        <taxon>Pseudomonadota</taxon>
        <taxon>Betaproteobacteria</taxon>
        <taxon>Burkholderiales</taxon>
        <taxon>Burkholderiaceae</taxon>
        <taxon>Burkholderia</taxon>
        <taxon>Burkholderia cepacia complex</taxon>
    </lineage>
</organism>
<gene>
    <name evidence="2" type="ORF">DF037_04335</name>
</gene>
<dbReference type="SUPFAM" id="SSF53448">
    <property type="entry name" value="Nucleotide-diphospho-sugar transferases"/>
    <property type="match status" value="2"/>
</dbReference>
<dbReference type="Pfam" id="PF00535">
    <property type="entry name" value="Glycos_transf_2"/>
    <property type="match status" value="2"/>
</dbReference>
<dbReference type="InterPro" id="IPR001173">
    <property type="entry name" value="Glyco_trans_2-like"/>
</dbReference>
<feature type="domain" description="Glycosyltransferase 2-like" evidence="1">
    <location>
        <begin position="361"/>
        <end position="479"/>
    </location>
</feature>
<proteinExistence type="predicted"/>
<dbReference type="CDD" id="cd04184">
    <property type="entry name" value="GT2_RfbC_Mx_like"/>
    <property type="match status" value="1"/>
</dbReference>
<protein>
    <submittedName>
        <fullName evidence="2">Glycosyltransferase family 2 protein</fullName>
    </submittedName>
</protein>
<dbReference type="CDD" id="cd04186">
    <property type="entry name" value="GT_2_like_c"/>
    <property type="match status" value="1"/>
</dbReference>
<name>A0A3N8RKA9_9BURK</name>
<dbReference type="Proteomes" id="UP000269271">
    <property type="component" value="Unassembled WGS sequence"/>
</dbReference>
<dbReference type="InterPro" id="IPR029044">
    <property type="entry name" value="Nucleotide-diphossugar_trans"/>
</dbReference>
<accession>A0A3N8RKA9</accession>
<dbReference type="PANTHER" id="PTHR43179">
    <property type="entry name" value="RHAMNOSYLTRANSFERASE WBBL"/>
    <property type="match status" value="1"/>
</dbReference>
<dbReference type="Gene3D" id="3.90.550.10">
    <property type="entry name" value="Spore Coat Polysaccharide Biosynthesis Protein SpsA, Chain A"/>
    <property type="match status" value="2"/>
</dbReference>
<evidence type="ECO:0000313" key="2">
    <source>
        <dbReference type="EMBL" id="RQT36248.1"/>
    </source>
</evidence>
<sequence>MTASADANVRVRRKLKLSEIRSLASRLTAGGGFRAALRKAYGVYRRNGVAGVRNKLIWLRAGAPGAIGAEDYANWVRRYERIDDAMRGAIRQHISTFRQTPRISVVMPVYNPDPVWFAEAVESVRNQLYPHWELCIADDVSTDPAIRPLIENYVREDERIKAVFRETNGHISAASNSALELATGEWVALLDHDDLLPEHALYCVADVIDQDPSVRMIYSDEDKIDEAGVRRDPYFKCEWNVDLFHSHNMFSHLGVYQKALLDEIGGFRIGYEGSQDYDLALRCTEHIDATAIRHIPRVLYHWRIHSRSTSFSSDTKPYAAVAGERALNEHFERCGVDCKAEYIGHGYRARYGLPNPPPLVSLIIPTRNSVHLVRQCIDSIVEKTVYTNYEIVLIDNGSDDPEALRYFESIDADPRIHVIRDDRPFNYSALNNAAVELVRGELICLLNNDIEVISPEWLAEMVSLAIQPAVGVVGAKLLYPNDTIQHAGLVAGILGVAGNAHKHLPRGAYGYFGRASLINGFSAVTAACLVVRKSIYQAVGGLDETNLAVAYNDVDFCLRLGENGYRNVWTPFAELYHHESATRGQEDSPEKQARFMSEVRYMRERWGAVLSGDPAYSPNLTLERDDFGLAWPPRVPALPR</sequence>
<dbReference type="EMBL" id="QTQX01000002">
    <property type="protein sequence ID" value="RQT36248.1"/>
    <property type="molecule type" value="Genomic_DNA"/>
</dbReference>
<feature type="domain" description="Glycosyltransferase 2-like" evidence="1">
    <location>
        <begin position="104"/>
        <end position="264"/>
    </location>
</feature>
<dbReference type="AlphaFoldDB" id="A0A3N8RKA9"/>